<dbReference type="InterPro" id="IPR002347">
    <property type="entry name" value="SDR_fam"/>
</dbReference>
<dbReference type="EMBL" id="KZ613968">
    <property type="protein sequence ID" value="PMD30218.1"/>
    <property type="molecule type" value="Genomic_DNA"/>
</dbReference>
<evidence type="ECO:0000259" key="4">
    <source>
        <dbReference type="SMART" id="SM00822"/>
    </source>
</evidence>
<name>A0A2J6QVC4_HYAVF</name>
<dbReference type="OrthoDB" id="1669814at2759"/>
<dbReference type="STRING" id="1149755.A0A2J6QVC4"/>
<dbReference type="AlphaFoldDB" id="A0A2J6QVC4"/>
<dbReference type="InterPro" id="IPR020904">
    <property type="entry name" value="Sc_DH/Rdtase_CS"/>
</dbReference>
<comment type="similarity">
    <text evidence="1">Belongs to the short-chain dehydrogenases/reductases (SDR) family.</text>
</comment>
<dbReference type="Pfam" id="PF13561">
    <property type="entry name" value="adh_short_C2"/>
    <property type="match status" value="1"/>
</dbReference>
<sequence>MSQSRGREIKLRASTAHLPTKDLFRLDEQTILITGGGGSVGLEVATSVLESGGDVVCVDRAERPLEEPWAKVQQLAEQHKTQVWYYMCDITNADAVHELFETATTKTRYPLKGLVTCAGISGEGPTVDFSVAQVRNIMDINVMGTFICAQAAAKEMIKHNVTGSMVFVASMSAHGSNKGVDTTAYNTSKSAVLQMARSMAAEWGSRIGYPTIRVNSISPGYIKTRLTSGSLSEPNREKEWSEDNMLNRLSTADEFRGPIMFLLSEASSFVTGADLRADGGHTAW</sequence>
<dbReference type="Gene3D" id="3.40.50.720">
    <property type="entry name" value="NAD(P)-binding Rossmann-like Domain"/>
    <property type="match status" value="1"/>
</dbReference>
<keyword evidence="6" id="KW-1185">Reference proteome</keyword>
<evidence type="ECO:0000313" key="6">
    <source>
        <dbReference type="Proteomes" id="UP000235786"/>
    </source>
</evidence>
<dbReference type="SMART" id="SM00822">
    <property type="entry name" value="PKS_KR"/>
    <property type="match status" value="1"/>
</dbReference>
<dbReference type="PANTHER" id="PTHR43008">
    <property type="entry name" value="BENZIL REDUCTASE"/>
    <property type="match status" value="1"/>
</dbReference>
<reference evidence="5 6" key="1">
    <citation type="submission" date="2016-04" db="EMBL/GenBank/DDBJ databases">
        <title>A degradative enzymes factory behind the ericoid mycorrhizal symbiosis.</title>
        <authorList>
            <consortium name="DOE Joint Genome Institute"/>
            <person name="Martino E."/>
            <person name="Morin E."/>
            <person name="Grelet G."/>
            <person name="Kuo A."/>
            <person name="Kohler A."/>
            <person name="Daghino S."/>
            <person name="Barry K."/>
            <person name="Choi C."/>
            <person name="Cichocki N."/>
            <person name="Clum A."/>
            <person name="Copeland A."/>
            <person name="Hainaut M."/>
            <person name="Haridas S."/>
            <person name="Labutti K."/>
            <person name="Lindquist E."/>
            <person name="Lipzen A."/>
            <person name="Khouja H.-R."/>
            <person name="Murat C."/>
            <person name="Ohm R."/>
            <person name="Olson A."/>
            <person name="Spatafora J."/>
            <person name="Veneault-Fourrey C."/>
            <person name="Henrissat B."/>
            <person name="Grigoriev I."/>
            <person name="Martin F."/>
            <person name="Perotto S."/>
        </authorList>
    </citation>
    <scope>NUCLEOTIDE SEQUENCE [LARGE SCALE GENOMIC DNA]</scope>
    <source>
        <strain evidence="5 6">F</strain>
    </source>
</reference>
<keyword evidence="2" id="KW-0521">NADP</keyword>
<dbReference type="GO" id="GO:0016616">
    <property type="term" value="F:oxidoreductase activity, acting on the CH-OH group of donors, NAD or NADP as acceptor"/>
    <property type="evidence" value="ECO:0007669"/>
    <property type="project" value="UniProtKB-ARBA"/>
</dbReference>
<dbReference type="Proteomes" id="UP000235786">
    <property type="component" value="Unassembled WGS sequence"/>
</dbReference>
<dbReference type="InterPro" id="IPR057326">
    <property type="entry name" value="KR_dom"/>
</dbReference>
<dbReference type="SUPFAM" id="SSF51735">
    <property type="entry name" value="NAD(P)-binding Rossmann-fold domains"/>
    <property type="match status" value="1"/>
</dbReference>
<evidence type="ECO:0000256" key="1">
    <source>
        <dbReference type="ARBA" id="ARBA00006484"/>
    </source>
</evidence>
<protein>
    <submittedName>
        <fullName evidence="5">Oxidoreductase</fullName>
    </submittedName>
</protein>
<keyword evidence="3" id="KW-0560">Oxidoreductase</keyword>
<dbReference type="InterPro" id="IPR036291">
    <property type="entry name" value="NAD(P)-bd_dom_sf"/>
</dbReference>
<feature type="domain" description="Ketoreductase" evidence="4">
    <location>
        <begin position="29"/>
        <end position="206"/>
    </location>
</feature>
<dbReference type="PANTHER" id="PTHR43008:SF4">
    <property type="entry name" value="CHAIN DEHYDROGENASE, PUTATIVE (AFU_ORTHOLOGUE AFUA_4G08710)-RELATED"/>
    <property type="match status" value="1"/>
</dbReference>
<evidence type="ECO:0000313" key="5">
    <source>
        <dbReference type="EMBL" id="PMD30218.1"/>
    </source>
</evidence>
<dbReference type="GO" id="GO:0050664">
    <property type="term" value="F:oxidoreductase activity, acting on NAD(P)H, oxygen as acceptor"/>
    <property type="evidence" value="ECO:0007669"/>
    <property type="project" value="TreeGrafter"/>
</dbReference>
<dbReference type="PROSITE" id="PS00061">
    <property type="entry name" value="ADH_SHORT"/>
    <property type="match status" value="1"/>
</dbReference>
<evidence type="ECO:0000256" key="2">
    <source>
        <dbReference type="ARBA" id="ARBA00022857"/>
    </source>
</evidence>
<accession>A0A2J6QVC4</accession>
<gene>
    <name evidence="5" type="ORF">L207DRAFT_573665</name>
</gene>
<organism evidence="5 6">
    <name type="scientific">Hyaloscypha variabilis (strain UAMH 11265 / GT02V1 / F)</name>
    <name type="common">Meliniomyces variabilis</name>
    <dbReference type="NCBI Taxonomy" id="1149755"/>
    <lineage>
        <taxon>Eukaryota</taxon>
        <taxon>Fungi</taxon>
        <taxon>Dikarya</taxon>
        <taxon>Ascomycota</taxon>
        <taxon>Pezizomycotina</taxon>
        <taxon>Leotiomycetes</taxon>
        <taxon>Helotiales</taxon>
        <taxon>Hyaloscyphaceae</taxon>
        <taxon>Hyaloscypha</taxon>
        <taxon>Hyaloscypha variabilis</taxon>
    </lineage>
</organism>
<dbReference type="FunFam" id="3.40.50.720:FF:000084">
    <property type="entry name" value="Short-chain dehydrogenase reductase"/>
    <property type="match status" value="1"/>
</dbReference>
<dbReference type="PRINTS" id="PR00081">
    <property type="entry name" value="GDHRDH"/>
</dbReference>
<evidence type="ECO:0000256" key="3">
    <source>
        <dbReference type="ARBA" id="ARBA00023002"/>
    </source>
</evidence>
<proteinExistence type="inferred from homology"/>
<dbReference type="GO" id="GO:0009688">
    <property type="term" value="P:abscisic acid biosynthetic process"/>
    <property type="evidence" value="ECO:0007669"/>
    <property type="project" value="UniProtKB-ARBA"/>
</dbReference>